<dbReference type="RefSeq" id="WP_133598914.1">
    <property type="nucleotide sequence ID" value="NZ_SNYL01000016.1"/>
</dbReference>
<proteinExistence type="predicted"/>
<dbReference type="Proteomes" id="UP000295510">
    <property type="component" value="Unassembled WGS sequence"/>
</dbReference>
<dbReference type="OrthoDB" id="9804751at2"/>
<dbReference type="InterPro" id="IPR052340">
    <property type="entry name" value="RNase_Y/CdgJ"/>
</dbReference>
<dbReference type="EMBL" id="SNYL01000016">
    <property type="protein sequence ID" value="TDQ40609.1"/>
    <property type="molecule type" value="Genomic_DNA"/>
</dbReference>
<dbReference type="AlphaFoldDB" id="A0A4R6U7A9"/>
<dbReference type="PROSITE" id="PS51833">
    <property type="entry name" value="HDOD"/>
    <property type="match status" value="1"/>
</dbReference>
<name>A0A4R6U7A9_9BURK</name>
<dbReference type="Gene3D" id="1.10.3210.10">
    <property type="entry name" value="Hypothetical protein af1432"/>
    <property type="match status" value="1"/>
</dbReference>
<dbReference type="SUPFAM" id="SSF109604">
    <property type="entry name" value="HD-domain/PDEase-like"/>
    <property type="match status" value="1"/>
</dbReference>
<comment type="caution">
    <text evidence="2">The sequence shown here is derived from an EMBL/GenBank/DDBJ whole genome shotgun (WGS) entry which is preliminary data.</text>
</comment>
<organism evidence="2 3">
    <name type="scientific">Tepidicella xavieri</name>
    <dbReference type="NCBI Taxonomy" id="360241"/>
    <lineage>
        <taxon>Bacteria</taxon>
        <taxon>Pseudomonadati</taxon>
        <taxon>Pseudomonadota</taxon>
        <taxon>Betaproteobacteria</taxon>
        <taxon>Burkholderiales</taxon>
        <taxon>Tepidicella</taxon>
    </lineage>
</organism>
<sequence length="407" mass="46056">MALNLLEHVAFAYQPIWGAKRQLIGVRLRVRAVHPESVSAAQLLHLISEELSADSPFVVVSFAETGFLREALSVNPHEHVWLELPDYGDQIPPGLVEAVAYAHRMGHRLVQDAPLARAKPLPPIGQGVHRYLLHLWPEQAAQALHVAQQMRAGRPADSPILREQLYRDIGQRELAIHCLDDRSAWGLCGWPVDDVLRQHQRYGVPVDKLTLVRVQQALMRDASMETVEDLIHRDAVLTFRTLRLVNSPVFGASREVTTVRQALMLLGQRRLRDWMLELMPGASGDRELLPVRLGLVLRARLMEHLMEAGLQRDLRTEIYVTGLFSALDRLTNEPLNAALKRIPISEAMGDALLREAGPYHIYLDIARRMEHFEELQRLPALCEAAAFPLDHVNRSLIRTIAGWRNTL</sequence>
<dbReference type="InterPro" id="IPR013976">
    <property type="entry name" value="HDOD"/>
</dbReference>
<dbReference type="Pfam" id="PF08668">
    <property type="entry name" value="HDOD"/>
    <property type="match status" value="1"/>
</dbReference>
<evidence type="ECO:0000313" key="2">
    <source>
        <dbReference type="EMBL" id="TDQ40609.1"/>
    </source>
</evidence>
<reference evidence="2 3" key="1">
    <citation type="submission" date="2019-03" db="EMBL/GenBank/DDBJ databases">
        <title>Genomic Encyclopedia of Type Strains, Phase IV (KMG-IV): sequencing the most valuable type-strain genomes for metagenomic binning, comparative biology and taxonomic classification.</title>
        <authorList>
            <person name="Goeker M."/>
        </authorList>
    </citation>
    <scope>NUCLEOTIDE SEQUENCE [LARGE SCALE GENOMIC DNA]</scope>
    <source>
        <strain evidence="2 3">DSM 19605</strain>
    </source>
</reference>
<accession>A0A4R6U7A9</accession>
<evidence type="ECO:0000313" key="3">
    <source>
        <dbReference type="Proteomes" id="UP000295510"/>
    </source>
</evidence>
<feature type="domain" description="HDOD" evidence="1">
    <location>
        <begin position="204"/>
        <end position="391"/>
    </location>
</feature>
<gene>
    <name evidence="2" type="ORF">DFR43_11658</name>
</gene>
<dbReference type="PANTHER" id="PTHR33525">
    <property type="match status" value="1"/>
</dbReference>
<evidence type="ECO:0000259" key="1">
    <source>
        <dbReference type="PROSITE" id="PS51833"/>
    </source>
</evidence>
<keyword evidence="3" id="KW-1185">Reference proteome</keyword>
<protein>
    <submittedName>
        <fullName evidence="2">C-di-GMP-related signal transduction protein</fullName>
    </submittedName>
</protein>
<dbReference type="PANTHER" id="PTHR33525:SF4">
    <property type="entry name" value="CYCLIC DI-GMP PHOSPHODIESTERASE CDGJ"/>
    <property type="match status" value="1"/>
</dbReference>